<dbReference type="AlphaFoldDB" id="A0A9W4XPR3"/>
<dbReference type="OrthoDB" id="439993at2759"/>
<protein>
    <submittedName>
        <fullName evidence="2">Uncharacterized protein</fullName>
    </submittedName>
</protein>
<evidence type="ECO:0000256" key="1">
    <source>
        <dbReference type="SAM" id="MobiDB-lite"/>
    </source>
</evidence>
<keyword evidence="3" id="KW-1185">Reference proteome</keyword>
<proteinExistence type="predicted"/>
<sequence>MYVVILHRIWGASRSFEPVIHLAAILVHQHIAGLKPQPTQILLQRALQEVSTDYLELSKNGFYVRRKPSTYPSSWVPANSFSVTDDNGLSYWDQRTIYVEPHIRHLCKTPAKVAHWLKEHGELKPKWLPVQAVHTLYNSCAFVVISGNVLHEKIWKKWRDRGKPEDWKIMTKVEHTKRTEEYLELLKENNAWIKQPRPSPSAVAAAKESSSHVGAADDRALPARKKLKLTNYPLE</sequence>
<evidence type="ECO:0000313" key="3">
    <source>
        <dbReference type="Proteomes" id="UP001152607"/>
    </source>
</evidence>
<dbReference type="Proteomes" id="UP001152607">
    <property type="component" value="Unassembled WGS sequence"/>
</dbReference>
<dbReference type="EMBL" id="CAOQHR010000001">
    <property type="protein sequence ID" value="CAI6255534.1"/>
    <property type="molecule type" value="Genomic_DNA"/>
</dbReference>
<gene>
    <name evidence="2" type="ORF">PDIGIT_LOCUS1140</name>
</gene>
<accession>A0A9W4XPR3</accession>
<comment type="caution">
    <text evidence="2">The sequence shown here is derived from an EMBL/GenBank/DDBJ whole genome shotgun (WGS) entry which is preliminary data.</text>
</comment>
<feature type="region of interest" description="Disordered" evidence="1">
    <location>
        <begin position="195"/>
        <end position="217"/>
    </location>
</feature>
<evidence type="ECO:0000313" key="2">
    <source>
        <dbReference type="EMBL" id="CAI6255534.1"/>
    </source>
</evidence>
<reference evidence="2" key="1">
    <citation type="submission" date="2023-01" db="EMBL/GenBank/DDBJ databases">
        <authorList>
            <person name="Van Ghelder C."/>
            <person name="Rancurel C."/>
        </authorList>
    </citation>
    <scope>NUCLEOTIDE SEQUENCE</scope>
    <source>
        <strain evidence="2">CNCM I-4278</strain>
    </source>
</reference>
<organism evidence="2 3">
    <name type="scientific">Periconia digitata</name>
    <dbReference type="NCBI Taxonomy" id="1303443"/>
    <lineage>
        <taxon>Eukaryota</taxon>
        <taxon>Fungi</taxon>
        <taxon>Dikarya</taxon>
        <taxon>Ascomycota</taxon>
        <taxon>Pezizomycotina</taxon>
        <taxon>Dothideomycetes</taxon>
        <taxon>Pleosporomycetidae</taxon>
        <taxon>Pleosporales</taxon>
        <taxon>Massarineae</taxon>
        <taxon>Periconiaceae</taxon>
        <taxon>Periconia</taxon>
    </lineage>
</organism>
<name>A0A9W4XPR3_9PLEO</name>